<feature type="compositionally biased region" description="Basic and acidic residues" evidence="1">
    <location>
        <begin position="12"/>
        <end position="24"/>
    </location>
</feature>
<keyword evidence="3" id="KW-1185">Reference proteome</keyword>
<evidence type="ECO:0000313" key="2">
    <source>
        <dbReference type="EMBL" id="SCU65018.1"/>
    </source>
</evidence>
<dbReference type="VEuPathDB" id="TriTrypDB:TEOVI_000720300"/>
<name>A0A1G4I087_TRYEQ</name>
<proteinExistence type="predicted"/>
<comment type="caution">
    <text evidence="2">The sequence shown here is derived from an EMBL/GenBank/DDBJ whole genome shotgun (WGS) entry which is preliminary data.</text>
</comment>
<dbReference type="AlphaFoldDB" id="A0A1G4I087"/>
<protein>
    <recommendedName>
        <fullName evidence="4">WW domain-containing protein</fullName>
    </recommendedName>
</protein>
<organism evidence="2 3">
    <name type="scientific">Trypanosoma equiperdum</name>
    <dbReference type="NCBI Taxonomy" id="5694"/>
    <lineage>
        <taxon>Eukaryota</taxon>
        <taxon>Discoba</taxon>
        <taxon>Euglenozoa</taxon>
        <taxon>Kinetoplastea</taxon>
        <taxon>Metakinetoplastina</taxon>
        <taxon>Trypanosomatida</taxon>
        <taxon>Trypanosomatidae</taxon>
        <taxon>Trypanosoma</taxon>
    </lineage>
</organism>
<dbReference type="RefSeq" id="XP_067076678.1">
    <property type="nucleotide sequence ID" value="XM_067220577.1"/>
</dbReference>
<dbReference type="Proteomes" id="UP000195570">
    <property type="component" value="Unassembled WGS sequence"/>
</dbReference>
<sequence length="117" mass="13003">MSQRGSAVHRTRSPDTTDDRDCTRLRTEGWSEDVSLYKTHPFTLASQGTTNGDGLTEGELYIQLCKTPGGSERLPPGWEKVLYEGAVVYLDHISREAHEVPPWEVWRKRSGAAASSA</sequence>
<dbReference type="GeneID" id="92381137"/>
<evidence type="ECO:0008006" key="4">
    <source>
        <dbReference type="Google" id="ProtNLM"/>
    </source>
</evidence>
<evidence type="ECO:0000256" key="1">
    <source>
        <dbReference type="SAM" id="MobiDB-lite"/>
    </source>
</evidence>
<gene>
    <name evidence="2" type="ORF">TEOVI_000720300</name>
</gene>
<feature type="region of interest" description="Disordered" evidence="1">
    <location>
        <begin position="1"/>
        <end position="24"/>
    </location>
</feature>
<reference evidence="2" key="1">
    <citation type="submission" date="2016-09" db="EMBL/GenBank/DDBJ databases">
        <authorList>
            <person name="Hebert L."/>
            <person name="Moumen B."/>
        </authorList>
    </citation>
    <scope>NUCLEOTIDE SEQUENCE [LARGE SCALE GENOMIC DNA]</scope>
    <source>
        <strain evidence="2">OVI</strain>
    </source>
</reference>
<evidence type="ECO:0000313" key="3">
    <source>
        <dbReference type="Proteomes" id="UP000195570"/>
    </source>
</evidence>
<accession>A0A1G4I087</accession>
<dbReference type="EMBL" id="CZPT02000209">
    <property type="protein sequence ID" value="SCU65018.1"/>
    <property type="molecule type" value="Genomic_DNA"/>
</dbReference>